<dbReference type="Proteomes" id="UP000509750">
    <property type="component" value="Chromosome"/>
</dbReference>
<proteinExistence type="predicted"/>
<sequence>MESIAKYEGVEPSDEEVGRIRVDLYHRQLPKLADHGLISFDTRTNEICLEPVPEAVERILDLTRDLEGLDDR</sequence>
<dbReference type="KEGG" id="halg:HUG10_11505"/>
<dbReference type="GeneID" id="56029468"/>
<dbReference type="RefSeq" id="WP_179169711.1">
    <property type="nucleotide sequence ID" value="NZ_CP058529.1"/>
</dbReference>
<accession>A0A7D5KG85</accession>
<dbReference type="InterPro" id="IPR055768">
    <property type="entry name" value="DUF7344"/>
</dbReference>
<evidence type="ECO:0000313" key="3">
    <source>
        <dbReference type="Proteomes" id="UP000509750"/>
    </source>
</evidence>
<dbReference type="Pfam" id="PF24035">
    <property type="entry name" value="DUF7344"/>
    <property type="match status" value="1"/>
</dbReference>
<reference evidence="2 3" key="1">
    <citation type="submission" date="2020-07" db="EMBL/GenBank/DDBJ databases">
        <title>Gai3-2, isolated from salt lake.</title>
        <authorList>
            <person name="Cui H."/>
            <person name="Shi X."/>
        </authorList>
    </citation>
    <scope>NUCLEOTIDE SEQUENCE [LARGE SCALE GENOMIC DNA]</scope>
    <source>
        <strain evidence="2 3">Gai3-2</strain>
    </source>
</reference>
<keyword evidence="3" id="KW-1185">Reference proteome</keyword>
<gene>
    <name evidence="2" type="ORF">HUG10_11505</name>
</gene>
<organism evidence="2 3">
    <name type="scientific">Halorarum halophilum</name>
    <dbReference type="NCBI Taxonomy" id="2743090"/>
    <lineage>
        <taxon>Archaea</taxon>
        <taxon>Methanobacteriati</taxon>
        <taxon>Methanobacteriota</taxon>
        <taxon>Stenosarchaea group</taxon>
        <taxon>Halobacteria</taxon>
        <taxon>Halobacteriales</taxon>
        <taxon>Haloferacaceae</taxon>
        <taxon>Halorarum</taxon>
    </lineage>
</organism>
<dbReference type="OrthoDB" id="290356at2157"/>
<feature type="domain" description="DUF7344" evidence="1">
    <location>
        <begin position="8"/>
        <end position="47"/>
    </location>
</feature>
<protein>
    <recommendedName>
        <fullName evidence="1">DUF7344 domain-containing protein</fullName>
    </recommendedName>
</protein>
<evidence type="ECO:0000313" key="2">
    <source>
        <dbReference type="EMBL" id="QLG28136.1"/>
    </source>
</evidence>
<dbReference type="AlphaFoldDB" id="A0A7D5KG85"/>
<evidence type="ECO:0000259" key="1">
    <source>
        <dbReference type="Pfam" id="PF24035"/>
    </source>
</evidence>
<dbReference type="EMBL" id="CP058529">
    <property type="protein sequence ID" value="QLG28136.1"/>
    <property type="molecule type" value="Genomic_DNA"/>
</dbReference>
<name>A0A7D5KG85_9EURY</name>